<keyword evidence="1" id="KW-0472">Membrane</keyword>
<dbReference type="Proteomes" id="UP000010116">
    <property type="component" value="Unassembled WGS sequence"/>
</dbReference>
<name>J4X0Z5_9GAMM</name>
<reference evidence="2 3" key="1">
    <citation type="journal article" date="2012" name="ISME J.">
        <title>Genomic insights to SAR86, an abundant and uncultivated marine bacterial lineage.</title>
        <authorList>
            <person name="Dupont C.L."/>
            <person name="Rusch D.B."/>
            <person name="Yooseph S."/>
            <person name="Lombardo M.J."/>
            <person name="Richter R.A."/>
            <person name="Valas R."/>
            <person name="Novotny M."/>
            <person name="Yee-Greenbaum J."/>
            <person name="Selengut J.D."/>
            <person name="Haft D.H."/>
            <person name="Halpern A.L."/>
            <person name="Lasken R.S."/>
            <person name="Nealson K."/>
            <person name="Friedman R."/>
            <person name="Venter J.C."/>
        </authorList>
    </citation>
    <scope>NUCLEOTIDE SEQUENCE [LARGE SCALE GENOMIC DNA]</scope>
</reference>
<gene>
    <name evidence="2" type="ORF">NT02SARS_1523</name>
</gene>
<sequence length="84" mass="9552">MKITIIWISILFGLGFSFIDFFSLDEKSIILVALSDRIISKRLIIGRLSVAEVHKPINKARYIKGNAINSFISIDFILKLPNMI</sequence>
<evidence type="ECO:0000313" key="2">
    <source>
        <dbReference type="EMBL" id="EJP73250.1"/>
    </source>
</evidence>
<dbReference type="AlphaFoldDB" id="J4X0Z5"/>
<keyword evidence="1" id="KW-1133">Transmembrane helix</keyword>
<evidence type="ECO:0000256" key="1">
    <source>
        <dbReference type="SAM" id="Phobius"/>
    </source>
</evidence>
<feature type="transmembrane region" description="Helical" evidence="1">
    <location>
        <begin position="6"/>
        <end position="24"/>
    </location>
</feature>
<dbReference type="HOGENOM" id="CLU_2525634_0_0_6"/>
<evidence type="ECO:0000313" key="3">
    <source>
        <dbReference type="Proteomes" id="UP000010116"/>
    </source>
</evidence>
<organism evidence="2 3">
    <name type="scientific">SAR86 cluster bacterium SAR86B</name>
    <dbReference type="NCBI Taxonomy" id="1123867"/>
    <lineage>
        <taxon>Bacteria</taxon>
        <taxon>Pseudomonadati</taxon>
        <taxon>Pseudomonadota</taxon>
        <taxon>Gammaproteobacteria</taxon>
        <taxon>SAR86 cluster</taxon>
    </lineage>
</organism>
<accession>J4X0Z5</accession>
<proteinExistence type="predicted"/>
<keyword evidence="1" id="KW-0812">Transmembrane</keyword>
<protein>
    <submittedName>
        <fullName evidence="2">Maturase K</fullName>
    </submittedName>
</protein>
<dbReference type="EMBL" id="JH611175">
    <property type="protein sequence ID" value="EJP73250.1"/>
    <property type="molecule type" value="Genomic_DNA"/>
</dbReference>